<dbReference type="SUPFAM" id="SSF46689">
    <property type="entry name" value="Homeodomain-like"/>
    <property type="match status" value="2"/>
</dbReference>
<comment type="caution">
    <text evidence="6">The sequence shown here is derived from an EMBL/GenBank/DDBJ whole genome shotgun (WGS) entry which is preliminary data.</text>
</comment>
<keyword evidence="4" id="KW-0804">Transcription</keyword>
<dbReference type="InterPro" id="IPR003313">
    <property type="entry name" value="AraC-bd"/>
</dbReference>
<dbReference type="InterPro" id="IPR037923">
    <property type="entry name" value="HTH-like"/>
</dbReference>
<keyword evidence="7" id="KW-1185">Reference proteome</keyword>
<evidence type="ECO:0000313" key="7">
    <source>
        <dbReference type="Proteomes" id="UP000367750"/>
    </source>
</evidence>
<name>A0A5J5G9I2_9BACL</name>
<dbReference type="InterPro" id="IPR009057">
    <property type="entry name" value="Homeodomain-like_sf"/>
</dbReference>
<keyword evidence="2" id="KW-0238">DNA-binding</keyword>
<dbReference type="PROSITE" id="PS00041">
    <property type="entry name" value="HTH_ARAC_FAMILY_1"/>
    <property type="match status" value="1"/>
</dbReference>
<dbReference type="GO" id="GO:0043565">
    <property type="term" value="F:sequence-specific DNA binding"/>
    <property type="evidence" value="ECO:0007669"/>
    <property type="project" value="InterPro"/>
</dbReference>
<dbReference type="EMBL" id="VYKK01000013">
    <property type="protein sequence ID" value="KAA9004756.1"/>
    <property type="molecule type" value="Genomic_DNA"/>
</dbReference>
<dbReference type="PANTHER" id="PTHR46796">
    <property type="entry name" value="HTH-TYPE TRANSCRIPTIONAL ACTIVATOR RHAS-RELATED"/>
    <property type="match status" value="1"/>
</dbReference>
<keyword evidence="3" id="KW-0010">Activator</keyword>
<dbReference type="InterPro" id="IPR020449">
    <property type="entry name" value="Tscrpt_reg_AraC-type_HTH"/>
</dbReference>
<dbReference type="AlphaFoldDB" id="A0A5J5G9I2"/>
<evidence type="ECO:0000259" key="5">
    <source>
        <dbReference type="PROSITE" id="PS01124"/>
    </source>
</evidence>
<dbReference type="GO" id="GO:0003700">
    <property type="term" value="F:DNA-binding transcription factor activity"/>
    <property type="evidence" value="ECO:0007669"/>
    <property type="project" value="InterPro"/>
</dbReference>
<dbReference type="InterPro" id="IPR018060">
    <property type="entry name" value="HTH_AraC"/>
</dbReference>
<dbReference type="PROSITE" id="PS01124">
    <property type="entry name" value="HTH_ARAC_FAMILY_2"/>
    <property type="match status" value="1"/>
</dbReference>
<dbReference type="Proteomes" id="UP000367750">
    <property type="component" value="Unassembled WGS sequence"/>
</dbReference>
<dbReference type="Pfam" id="PF02311">
    <property type="entry name" value="AraC_binding"/>
    <property type="match status" value="1"/>
</dbReference>
<dbReference type="PRINTS" id="PR00032">
    <property type="entry name" value="HTHARAC"/>
</dbReference>
<dbReference type="SUPFAM" id="SSF51215">
    <property type="entry name" value="Regulatory protein AraC"/>
    <property type="match status" value="1"/>
</dbReference>
<dbReference type="OrthoDB" id="2371670at2"/>
<feature type="domain" description="HTH araC/xylS-type" evidence="5">
    <location>
        <begin position="184"/>
        <end position="284"/>
    </location>
</feature>
<evidence type="ECO:0000313" key="6">
    <source>
        <dbReference type="EMBL" id="KAA9004756.1"/>
    </source>
</evidence>
<evidence type="ECO:0000256" key="1">
    <source>
        <dbReference type="ARBA" id="ARBA00023015"/>
    </source>
</evidence>
<keyword evidence="1" id="KW-0805">Transcription regulation</keyword>
<dbReference type="Pfam" id="PF12833">
    <property type="entry name" value="HTH_18"/>
    <property type="match status" value="1"/>
</dbReference>
<gene>
    <name evidence="6" type="ORF">F4V43_10420</name>
</gene>
<protein>
    <submittedName>
        <fullName evidence="6">AraC family transcriptional regulator</fullName>
    </submittedName>
</protein>
<proteinExistence type="predicted"/>
<evidence type="ECO:0000256" key="3">
    <source>
        <dbReference type="ARBA" id="ARBA00023159"/>
    </source>
</evidence>
<dbReference type="InterPro" id="IPR018062">
    <property type="entry name" value="HTH_AraC-typ_CS"/>
</dbReference>
<dbReference type="SMART" id="SM00342">
    <property type="entry name" value="HTH_ARAC"/>
    <property type="match status" value="1"/>
</dbReference>
<dbReference type="InterPro" id="IPR050204">
    <property type="entry name" value="AraC_XylS_family_regulators"/>
</dbReference>
<accession>A0A5J5G9I2</accession>
<dbReference type="Gene3D" id="1.10.10.60">
    <property type="entry name" value="Homeodomain-like"/>
    <property type="match status" value="1"/>
</dbReference>
<reference evidence="6 7" key="1">
    <citation type="submission" date="2019-09" db="EMBL/GenBank/DDBJ databases">
        <title>Bacillus ochoae sp. nov., Paenibacillus whitsoniae sp. nov., Paenibacillus spiritus sp. nov. Isolated from the Mars Exploration Rover during spacecraft assembly.</title>
        <authorList>
            <person name="Seuylemezian A."/>
            <person name="Vaishampayan P."/>
        </authorList>
    </citation>
    <scope>NUCLEOTIDE SEQUENCE [LARGE SCALE GENOMIC DNA]</scope>
    <source>
        <strain evidence="6 7">MER_111</strain>
    </source>
</reference>
<organism evidence="6 7">
    <name type="scientific">Paenibacillus spiritus</name>
    <dbReference type="NCBI Taxonomy" id="2496557"/>
    <lineage>
        <taxon>Bacteria</taxon>
        <taxon>Bacillati</taxon>
        <taxon>Bacillota</taxon>
        <taxon>Bacilli</taxon>
        <taxon>Bacillales</taxon>
        <taxon>Paenibacillaceae</taxon>
        <taxon>Paenibacillus</taxon>
    </lineage>
</organism>
<sequence length="285" mass="31576">MMVPGHRRLFFPDADARGLPVRLESIGYNPAQETFVRPEGYPAWHWLQTAEGEGGIAIGELRSGAQTVALPAGSGVLLPPHTPHRYGSVGSGNWGTYYLTFAGDAAANLLETLELGGIYICRWDKDSPLSGLLEDMLTRQERERDRDLFGLEASAAAYRFLLTLSRYGGTSERAALSSHAARLQPLLRWMEEEYGNPGVGLDDLAGVLGVSGRYLSRMFLQTFGLSPYAYFLRLRVRKSKELLLQRPGDTVTAVAARAGFRDVSHFVATFRRLTGTTPEQFRRLH</sequence>
<dbReference type="Gene3D" id="2.60.120.280">
    <property type="entry name" value="Regulatory protein AraC"/>
    <property type="match status" value="1"/>
</dbReference>
<evidence type="ECO:0000256" key="2">
    <source>
        <dbReference type="ARBA" id="ARBA00023125"/>
    </source>
</evidence>
<evidence type="ECO:0000256" key="4">
    <source>
        <dbReference type="ARBA" id="ARBA00023163"/>
    </source>
</evidence>
<dbReference type="PANTHER" id="PTHR46796:SF7">
    <property type="entry name" value="ARAC FAMILY TRANSCRIPTIONAL REGULATOR"/>
    <property type="match status" value="1"/>
</dbReference>